<accession>A0ABP9ZK09</accession>
<dbReference type="PANTHER" id="PTHR38033">
    <property type="entry name" value="MEMBRANE PROTEIN-RELATED"/>
    <property type="match status" value="1"/>
</dbReference>
<proteinExistence type="predicted"/>
<dbReference type="InterPro" id="IPR017732">
    <property type="entry name" value="T4/T6SS_DotU"/>
</dbReference>
<dbReference type="NCBIfam" id="NF038228">
    <property type="entry name" value="IcmH_DotU_IVB"/>
    <property type="match status" value="1"/>
</dbReference>
<dbReference type="NCBIfam" id="TIGR03349">
    <property type="entry name" value="IV_VI_DotU"/>
    <property type="match status" value="1"/>
</dbReference>
<dbReference type="EMBL" id="BAABWD010000001">
    <property type="protein sequence ID" value="GAA6129816.1"/>
    <property type="molecule type" value="Genomic_DNA"/>
</dbReference>
<dbReference type="Pfam" id="PF09850">
    <property type="entry name" value="DotU"/>
    <property type="match status" value="1"/>
</dbReference>
<keyword evidence="4" id="KW-1185">Reference proteome</keyword>
<dbReference type="Gene3D" id="1.25.40.590">
    <property type="entry name" value="Type IV / VI secretion system, DotU"/>
    <property type="match status" value="1"/>
</dbReference>
<dbReference type="InterPro" id="IPR038522">
    <property type="entry name" value="T4/T6SS_DotU_sf"/>
</dbReference>
<keyword evidence="1" id="KW-0472">Membrane</keyword>
<dbReference type="Proteomes" id="UP001486808">
    <property type="component" value="Unassembled WGS sequence"/>
</dbReference>
<feature type="domain" description="Type IV / VI secretion system DotU" evidence="2">
    <location>
        <begin position="64"/>
        <end position="266"/>
    </location>
</feature>
<evidence type="ECO:0000313" key="3">
    <source>
        <dbReference type="EMBL" id="GAA6129816.1"/>
    </source>
</evidence>
<dbReference type="PANTHER" id="PTHR38033:SF1">
    <property type="entry name" value="DOTU FAMILY TYPE IV_VI SECRETION SYSTEM PROTEIN"/>
    <property type="match status" value="1"/>
</dbReference>
<comment type="caution">
    <text evidence="3">The sequence shown here is derived from an EMBL/GenBank/DDBJ whole genome shotgun (WGS) entry which is preliminary data.</text>
</comment>
<organism evidence="3 4">
    <name type="scientific">Halopseudomonas sabulinigri</name>
    <dbReference type="NCBI Taxonomy" id="472181"/>
    <lineage>
        <taxon>Bacteria</taxon>
        <taxon>Pseudomonadati</taxon>
        <taxon>Pseudomonadota</taxon>
        <taxon>Gammaproteobacteria</taxon>
        <taxon>Pseudomonadales</taxon>
        <taxon>Pseudomonadaceae</taxon>
        <taxon>Halopseudomonas</taxon>
    </lineage>
</organism>
<evidence type="ECO:0000256" key="1">
    <source>
        <dbReference type="SAM" id="Phobius"/>
    </source>
</evidence>
<protein>
    <submittedName>
        <fullName evidence="3">Type IVB secretion system protein IcmH/DotU</fullName>
    </submittedName>
</protein>
<name>A0ABP9ZK09_9GAMM</name>
<evidence type="ECO:0000313" key="4">
    <source>
        <dbReference type="Proteomes" id="UP001486808"/>
    </source>
</evidence>
<feature type="transmembrane region" description="Helical" evidence="1">
    <location>
        <begin position="246"/>
        <end position="268"/>
    </location>
</feature>
<gene>
    <name evidence="3" type="primary">icmH</name>
    <name evidence="3" type="ORF">NBRC116187_01760</name>
</gene>
<evidence type="ECO:0000259" key="2">
    <source>
        <dbReference type="Pfam" id="PF09850"/>
    </source>
</evidence>
<reference evidence="3 4" key="1">
    <citation type="submission" date="2024-04" db="EMBL/GenBank/DDBJ databases">
        <title>Draft genome sequence of Halopseudomonas sabulinigri NBRC 116187.</title>
        <authorList>
            <person name="Miyakawa T."/>
            <person name="Kusuya Y."/>
            <person name="Miura T."/>
        </authorList>
    </citation>
    <scope>NUCLEOTIDE SEQUENCE [LARGE SCALE GENOMIC DNA]</scope>
    <source>
        <strain evidence="3 4">4NH20-0042</strain>
    </source>
</reference>
<keyword evidence="1" id="KW-1133">Transmembrane helix</keyword>
<sequence length="297" mass="33757">MNMIREMEYSQDDKTVILSRHGHSPANSTLTDFAAPPRYEKLEERMVYAARVKPAEQSHQGLNPLVGMATGLLSEIVRLKHSHQSEDLYLLKEKLVSEIKLFEHRALQESTDSGQVMGARYVLCTALDEAVVTTPWGNESEWSQMSLLSSFHNETFGGEKFFILLDRLARNPVKHLDMLELMYVCLSLGFEGKYRVLPRGLLELENIRDSLFRQIRQIRGDVPREISPHWQGLKGEGRRLVRYAPWWLVGALTLTCLLVLYSGFAWVLDEQRDSVMPPFSSESAHTVAPSVAGKNAQ</sequence>
<keyword evidence="1" id="KW-0812">Transmembrane</keyword>